<proteinExistence type="predicted"/>
<evidence type="ECO:0000313" key="1">
    <source>
        <dbReference type="EMBL" id="EGN56662.1"/>
    </source>
</evidence>
<dbReference type="Gene3D" id="1.10.150.240">
    <property type="entry name" value="Putative phosphatase, domain 2"/>
    <property type="match status" value="1"/>
</dbReference>
<dbReference type="GO" id="GO:0050308">
    <property type="term" value="F:sugar-phosphatase activity"/>
    <property type="evidence" value="ECO:0007669"/>
    <property type="project" value="TreeGrafter"/>
</dbReference>
<dbReference type="InterPro" id="IPR006439">
    <property type="entry name" value="HAD-SF_hydro_IA"/>
</dbReference>
<reference evidence="2" key="1">
    <citation type="journal article" date="2011" name="Stand. Genomic Sci.">
        <title>Non-contiguous finished genome sequence of the opportunistic oral pathogen Prevotella multisaccharivorax type strain (PPPA20).</title>
        <authorList>
            <person name="Pati A."/>
            <person name="Gronow S."/>
            <person name="Lu M."/>
            <person name="Lapidus A."/>
            <person name="Nolan M."/>
            <person name="Lucas S."/>
            <person name="Hammon N."/>
            <person name="Deshpande S."/>
            <person name="Cheng J.F."/>
            <person name="Tapia R."/>
            <person name="Han C."/>
            <person name="Goodwin L."/>
            <person name="Pitluck S."/>
            <person name="Liolios K."/>
            <person name="Pagani I."/>
            <person name="Mavromatis K."/>
            <person name="Mikhailova N."/>
            <person name="Huntemann M."/>
            <person name="Chen A."/>
            <person name="Palaniappan K."/>
            <person name="Land M."/>
            <person name="Hauser L."/>
            <person name="Detter J.C."/>
            <person name="Brambilla E.M."/>
            <person name="Rohde M."/>
            <person name="Goker M."/>
            <person name="Woyke T."/>
            <person name="Bristow J."/>
            <person name="Eisen J.A."/>
            <person name="Markowitz V."/>
            <person name="Hugenholtz P."/>
            <person name="Kyrpides N.C."/>
            <person name="Klenk H.P."/>
            <person name="Ivanova N."/>
        </authorList>
    </citation>
    <scope>NUCLEOTIDE SEQUENCE [LARGE SCALE GENOMIC DNA]</scope>
    <source>
        <strain evidence="2">DSM 17128</strain>
    </source>
</reference>
<dbReference type="AlphaFoldDB" id="F8N9M0"/>
<dbReference type="PANTHER" id="PTHR43481:SF4">
    <property type="entry name" value="GLYCEROL-1-PHOSPHATE PHOSPHOHYDROLASE 1-RELATED"/>
    <property type="match status" value="1"/>
</dbReference>
<dbReference type="PANTHER" id="PTHR43481">
    <property type="entry name" value="FRUCTOSE-1-PHOSPHATE PHOSPHATASE"/>
    <property type="match status" value="1"/>
</dbReference>
<dbReference type="SFLD" id="SFLDG01129">
    <property type="entry name" value="C1.5:_HAD__Beta-PGM__Phosphata"/>
    <property type="match status" value="1"/>
</dbReference>
<dbReference type="SFLD" id="SFLDS00003">
    <property type="entry name" value="Haloacid_Dehalogenase"/>
    <property type="match status" value="1"/>
</dbReference>
<dbReference type="NCBIfam" id="TIGR01509">
    <property type="entry name" value="HAD-SF-IA-v3"/>
    <property type="match status" value="1"/>
</dbReference>
<dbReference type="CDD" id="cd07505">
    <property type="entry name" value="HAD_BPGM-like"/>
    <property type="match status" value="1"/>
</dbReference>
<dbReference type="InterPro" id="IPR036412">
    <property type="entry name" value="HAD-like_sf"/>
</dbReference>
<dbReference type="STRING" id="688246.Premu_1233"/>
<dbReference type="InterPro" id="IPR051806">
    <property type="entry name" value="HAD-like_SPP"/>
</dbReference>
<keyword evidence="2" id="KW-1185">Reference proteome</keyword>
<dbReference type="EMBL" id="GL945017">
    <property type="protein sequence ID" value="EGN56662.1"/>
    <property type="molecule type" value="Genomic_DNA"/>
</dbReference>
<dbReference type="Proteomes" id="UP000002772">
    <property type="component" value="Unassembled WGS sequence"/>
</dbReference>
<dbReference type="eggNOG" id="COG0637">
    <property type="taxonomic scope" value="Bacteria"/>
</dbReference>
<dbReference type="Gene3D" id="3.40.50.1000">
    <property type="entry name" value="HAD superfamily/HAD-like"/>
    <property type="match status" value="1"/>
</dbReference>
<dbReference type="InterPro" id="IPR023198">
    <property type="entry name" value="PGP-like_dom2"/>
</dbReference>
<name>F8N9M0_9BACT</name>
<gene>
    <name evidence="1" type="ORF">Premu_1233</name>
</gene>
<keyword evidence="1" id="KW-0378">Hydrolase</keyword>
<dbReference type="OrthoDB" id="9797743at2"/>
<dbReference type="HOGENOM" id="CLU_045011_13_4_10"/>
<dbReference type="InterPro" id="IPR041492">
    <property type="entry name" value="HAD_2"/>
</dbReference>
<dbReference type="InterPro" id="IPR023214">
    <property type="entry name" value="HAD_sf"/>
</dbReference>
<sequence length="220" mass="24838">MYQAALFDLDGVVVNTEAQYTVFWGRVGKRYFPSHPHFADEIKGSTLVQIYDKYFSNQVETQSVITAALNDFESAMTYDYVPGITTFVSKLKTAGVKTAVVTSSNMQKMENVYKVHPEFKDFFNVILTSEDFERSKPDPDCYLKAAERFGLQPNQCVGFEDSINGLKAVRRAGLYCVGLATTNSEEVVAKYADIVVRDYLPSENKTAQERYNKMSSLFVL</sequence>
<organism evidence="1 2">
    <name type="scientific">Hallella multisaccharivorax DSM 17128</name>
    <dbReference type="NCBI Taxonomy" id="688246"/>
    <lineage>
        <taxon>Bacteria</taxon>
        <taxon>Pseudomonadati</taxon>
        <taxon>Bacteroidota</taxon>
        <taxon>Bacteroidia</taxon>
        <taxon>Bacteroidales</taxon>
        <taxon>Prevotellaceae</taxon>
        <taxon>Hallella</taxon>
    </lineage>
</organism>
<dbReference type="Pfam" id="PF13419">
    <property type="entry name" value="HAD_2"/>
    <property type="match status" value="1"/>
</dbReference>
<dbReference type="SUPFAM" id="SSF56784">
    <property type="entry name" value="HAD-like"/>
    <property type="match status" value="1"/>
</dbReference>
<dbReference type="RefSeq" id="WP_007573890.1">
    <property type="nucleotide sequence ID" value="NZ_BPTS01000001.1"/>
</dbReference>
<protein>
    <submittedName>
        <fullName evidence="1">HAD-superfamily hydrolase, subfamily IA, variant 3</fullName>
    </submittedName>
</protein>
<evidence type="ECO:0000313" key="2">
    <source>
        <dbReference type="Proteomes" id="UP000002772"/>
    </source>
</evidence>
<accession>F8N9M0</accession>